<feature type="compositionally biased region" description="Low complexity" evidence="1">
    <location>
        <begin position="1"/>
        <end position="12"/>
    </location>
</feature>
<keyword evidence="2" id="KW-1185">Reference proteome</keyword>
<accession>A0A915EEK1</accession>
<evidence type="ECO:0000256" key="1">
    <source>
        <dbReference type="SAM" id="MobiDB-lite"/>
    </source>
</evidence>
<feature type="region of interest" description="Disordered" evidence="1">
    <location>
        <begin position="1"/>
        <end position="23"/>
    </location>
</feature>
<sequence length="301" mass="34744">MSEESSAASSESIDYEEDSDYDLDEDKCMETTEIENAAEESYLVGTVEHVTFAHKGTKPLPNAVPCQQIFLHIFDEAPSARDVHRKQTNHYEMVHDYSFNPITRCWTFRLFIWLLDICALNANVIYQKQMCDIGKRTKSSSHRANFLENFALQLMEEEKKARASSESSKNYIYAEYRELAEKMQKLQKKLHGEKPNSIGYCEQCKGRARESHLDHCQGRNCGKSICDKCRKIAIYCDDCLHKQNPPTQPEPKKDTDPCKSCGTSGFIFLPCMRKESDQVLFVLRNVNLRKARKNYKCEKCS</sequence>
<protein>
    <submittedName>
        <fullName evidence="3">PiggyBac transposable element-derived protein domain-containing protein</fullName>
    </submittedName>
</protein>
<dbReference type="AlphaFoldDB" id="A0A915EEK1"/>
<evidence type="ECO:0000313" key="2">
    <source>
        <dbReference type="Proteomes" id="UP000887574"/>
    </source>
</evidence>
<name>A0A915EEK1_9BILA</name>
<organism evidence="2 3">
    <name type="scientific">Ditylenchus dipsaci</name>
    <dbReference type="NCBI Taxonomy" id="166011"/>
    <lineage>
        <taxon>Eukaryota</taxon>
        <taxon>Metazoa</taxon>
        <taxon>Ecdysozoa</taxon>
        <taxon>Nematoda</taxon>
        <taxon>Chromadorea</taxon>
        <taxon>Rhabditida</taxon>
        <taxon>Tylenchina</taxon>
        <taxon>Tylenchomorpha</taxon>
        <taxon>Sphaerularioidea</taxon>
        <taxon>Anguinidae</taxon>
        <taxon>Anguininae</taxon>
        <taxon>Ditylenchus</taxon>
    </lineage>
</organism>
<proteinExistence type="predicted"/>
<dbReference type="WBParaSite" id="jg4481.2">
    <property type="protein sequence ID" value="jg4481.2"/>
    <property type="gene ID" value="jg4481"/>
</dbReference>
<evidence type="ECO:0000313" key="3">
    <source>
        <dbReference type="WBParaSite" id="jg4481.2"/>
    </source>
</evidence>
<reference evidence="3" key="1">
    <citation type="submission" date="2022-11" db="UniProtKB">
        <authorList>
            <consortium name="WormBaseParasite"/>
        </authorList>
    </citation>
    <scope>IDENTIFICATION</scope>
</reference>
<dbReference type="Proteomes" id="UP000887574">
    <property type="component" value="Unplaced"/>
</dbReference>
<feature type="compositionally biased region" description="Acidic residues" evidence="1">
    <location>
        <begin position="13"/>
        <end position="23"/>
    </location>
</feature>